<dbReference type="InterPro" id="IPR001841">
    <property type="entry name" value="Znf_RING"/>
</dbReference>
<dbReference type="SMART" id="SM00184">
    <property type="entry name" value="RING"/>
    <property type="match status" value="1"/>
</dbReference>
<keyword evidence="9" id="KW-1185">Reference proteome</keyword>
<keyword evidence="1" id="KW-0479">Metal-binding</keyword>
<feature type="domain" description="RING-type" evidence="6">
    <location>
        <begin position="557"/>
        <end position="596"/>
    </location>
</feature>
<dbReference type="Gene3D" id="3.30.40.10">
    <property type="entry name" value="Zinc/RING finger domain, C3HC4 (zinc finger)"/>
    <property type="match status" value="1"/>
</dbReference>
<feature type="domain" description="SPX" evidence="7">
    <location>
        <begin position="1"/>
        <end position="522"/>
    </location>
</feature>
<evidence type="ECO:0000259" key="7">
    <source>
        <dbReference type="PROSITE" id="PS51382"/>
    </source>
</evidence>
<evidence type="ECO:0000313" key="8">
    <source>
        <dbReference type="EMBL" id="KAJ3056140.1"/>
    </source>
</evidence>
<comment type="caution">
    <text evidence="8">The sequence shown here is derived from an EMBL/GenBank/DDBJ whole genome shotgun (WGS) entry which is preliminary data.</text>
</comment>
<keyword evidence="2 4" id="KW-0863">Zinc-finger</keyword>
<dbReference type="AlphaFoldDB" id="A0AAD5SJL9"/>
<feature type="region of interest" description="Disordered" evidence="5">
    <location>
        <begin position="45"/>
        <end position="66"/>
    </location>
</feature>
<feature type="region of interest" description="Disordered" evidence="5">
    <location>
        <begin position="106"/>
        <end position="338"/>
    </location>
</feature>
<dbReference type="Proteomes" id="UP001212841">
    <property type="component" value="Unassembled WGS sequence"/>
</dbReference>
<evidence type="ECO:0000256" key="1">
    <source>
        <dbReference type="ARBA" id="ARBA00022723"/>
    </source>
</evidence>
<organism evidence="8 9">
    <name type="scientific">Rhizophlyctis rosea</name>
    <dbReference type="NCBI Taxonomy" id="64517"/>
    <lineage>
        <taxon>Eukaryota</taxon>
        <taxon>Fungi</taxon>
        <taxon>Fungi incertae sedis</taxon>
        <taxon>Chytridiomycota</taxon>
        <taxon>Chytridiomycota incertae sedis</taxon>
        <taxon>Chytridiomycetes</taxon>
        <taxon>Rhizophlyctidales</taxon>
        <taxon>Rhizophlyctidaceae</taxon>
        <taxon>Rhizophlyctis</taxon>
    </lineage>
</organism>
<dbReference type="EMBL" id="JADGJD010000044">
    <property type="protein sequence ID" value="KAJ3056140.1"/>
    <property type="molecule type" value="Genomic_DNA"/>
</dbReference>
<dbReference type="Pfam" id="PF03105">
    <property type="entry name" value="SPX"/>
    <property type="match status" value="2"/>
</dbReference>
<feature type="compositionally biased region" description="Basic and acidic residues" evidence="5">
    <location>
        <begin position="245"/>
        <end position="256"/>
    </location>
</feature>
<evidence type="ECO:0000259" key="6">
    <source>
        <dbReference type="PROSITE" id="PS50089"/>
    </source>
</evidence>
<dbReference type="PANTHER" id="PTHR23327:SF51">
    <property type="entry name" value="TRANSCRIPTIONAL REGULATOR OF YEAST FORM ADHERENCE 3"/>
    <property type="match status" value="1"/>
</dbReference>
<evidence type="ECO:0000256" key="5">
    <source>
        <dbReference type="SAM" id="MobiDB-lite"/>
    </source>
</evidence>
<feature type="compositionally biased region" description="Basic and acidic residues" evidence="5">
    <location>
        <begin position="127"/>
        <end position="147"/>
    </location>
</feature>
<name>A0AAD5SJL9_9FUNG</name>
<proteinExistence type="predicted"/>
<dbReference type="InterPro" id="IPR017907">
    <property type="entry name" value="Znf_RING_CS"/>
</dbReference>
<feature type="compositionally biased region" description="Low complexity" evidence="5">
    <location>
        <begin position="55"/>
        <end position="65"/>
    </location>
</feature>
<gene>
    <name evidence="8" type="ORF">HK097_007972</name>
</gene>
<reference evidence="8" key="1">
    <citation type="submission" date="2020-05" db="EMBL/GenBank/DDBJ databases">
        <title>Phylogenomic resolution of chytrid fungi.</title>
        <authorList>
            <person name="Stajich J.E."/>
            <person name="Amses K."/>
            <person name="Simmons R."/>
            <person name="Seto K."/>
            <person name="Myers J."/>
            <person name="Bonds A."/>
            <person name="Quandt C.A."/>
            <person name="Barry K."/>
            <person name="Liu P."/>
            <person name="Grigoriev I."/>
            <person name="Longcore J.E."/>
            <person name="James T.Y."/>
        </authorList>
    </citation>
    <scope>NUCLEOTIDE SEQUENCE</scope>
    <source>
        <strain evidence="8">JEL0318</strain>
    </source>
</reference>
<keyword evidence="3" id="KW-0862">Zinc</keyword>
<dbReference type="PANTHER" id="PTHR23327">
    <property type="entry name" value="RING FINGER PROTEIN 127"/>
    <property type="match status" value="1"/>
</dbReference>
<protein>
    <submittedName>
        <fullName evidence="8">Uncharacterized protein</fullName>
    </submittedName>
</protein>
<sequence>MKFAKQYSNAYQDLPPEWPVIEYKALKKSIKKIVKELEETGILVNAPEGESDNVGSSSSGSSPSPRYCTVDYFLDNSGDKVEPYIVIKLEEEEPEAELEEDVLGEAADIGEANDSVLISTTADEGGDDWKDADGEEAKAGDAKETARESSISPRGTPKTGPFRRSSPTLNGASPHFSPQFRKLGTPKLSPKTSPRGSPRASPKASPRVFIRVSSMSAIDPEQLPGGLTFDPLPSSVIDPTAPVPEGKRGSFTHRDSPTSPTTSHHPLRFTIVRSSSPEPAHITELTDDNASETSSVHSGKNPPRMDSDETADSSLASPSSPEDGDQLSRSPSSAGTRKLLVNRKALGKKKKLNFTVATGADDNEVKLNLRMDHQFFQELAESVNTVTKFEAEMKAIFEKKMETLAEFLTDAASPYGKDMYAWRKILAEYLESDIWLVDGTKDRPVVGAKNQLQLFGERVTKQHMDTELKLQSSRQALEHFWDVNRELLRVKQFDEINHTAVYKILKKHDKRTLLTASSSFPLLSTDTFFTHNLARLLVFTVCERLQTVVPQPDDYACPICQDVTWKPIQLVCHHVFCVRCLVKAQLRKVKNCPVCRRENAVADASADNLDTARMNFLKLYFPKEVKQKIEDSSKERAKEDTAALMKSTGGDCVVM</sequence>
<evidence type="ECO:0000256" key="2">
    <source>
        <dbReference type="ARBA" id="ARBA00022771"/>
    </source>
</evidence>
<dbReference type="Pfam" id="PF13923">
    <property type="entry name" value="zf-C3HC4_2"/>
    <property type="match status" value="1"/>
</dbReference>
<dbReference type="SUPFAM" id="SSF57850">
    <property type="entry name" value="RING/U-box"/>
    <property type="match status" value="1"/>
</dbReference>
<evidence type="ECO:0000313" key="9">
    <source>
        <dbReference type="Proteomes" id="UP001212841"/>
    </source>
</evidence>
<dbReference type="InterPro" id="IPR013083">
    <property type="entry name" value="Znf_RING/FYVE/PHD"/>
</dbReference>
<dbReference type="InterPro" id="IPR004331">
    <property type="entry name" value="SPX_dom"/>
</dbReference>
<dbReference type="PROSITE" id="PS50089">
    <property type="entry name" value="ZF_RING_2"/>
    <property type="match status" value="1"/>
</dbReference>
<dbReference type="GO" id="GO:0008270">
    <property type="term" value="F:zinc ion binding"/>
    <property type="evidence" value="ECO:0007669"/>
    <property type="project" value="UniProtKB-KW"/>
</dbReference>
<evidence type="ECO:0000256" key="4">
    <source>
        <dbReference type="PROSITE-ProRule" id="PRU00175"/>
    </source>
</evidence>
<dbReference type="PROSITE" id="PS00518">
    <property type="entry name" value="ZF_RING_1"/>
    <property type="match status" value="1"/>
</dbReference>
<accession>A0AAD5SJL9</accession>
<evidence type="ECO:0000256" key="3">
    <source>
        <dbReference type="ARBA" id="ARBA00022833"/>
    </source>
</evidence>
<dbReference type="PROSITE" id="PS51382">
    <property type="entry name" value="SPX"/>
    <property type="match status" value="1"/>
</dbReference>